<evidence type="ECO:0000313" key="5">
    <source>
        <dbReference type="Proteomes" id="UP001364890"/>
    </source>
</evidence>
<dbReference type="NCBIfam" id="TIGR02909">
    <property type="entry name" value="spore_YkwD"/>
    <property type="match status" value="1"/>
</dbReference>
<dbReference type="SUPFAM" id="SSF55797">
    <property type="entry name" value="PR-1-like"/>
    <property type="match status" value="1"/>
</dbReference>
<dbReference type="InterPro" id="IPR014044">
    <property type="entry name" value="CAP_dom"/>
</dbReference>
<comment type="caution">
    <text evidence="4">The sequence shown here is derived from an EMBL/GenBank/DDBJ whole genome shotgun (WGS) entry which is preliminary data.</text>
</comment>
<gene>
    <name evidence="4" type="ORF">WAX74_00975</name>
</gene>
<dbReference type="EMBL" id="JBAWSY010000001">
    <property type="protein sequence ID" value="MEI4768229.1"/>
    <property type="molecule type" value="Genomic_DNA"/>
</dbReference>
<dbReference type="RefSeq" id="WP_336495787.1">
    <property type="nucleotide sequence ID" value="NZ_JBAWSY010000001.1"/>
</dbReference>
<feature type="region of interest" description="Disordered" evidence="1">
    <location>
        <begin position="114"/>
        <end position="158"/>
    </location>
</feature>
<dbReference type="InterPro" id="IPR014258">
    <property type="entry name" value="CAP_domain_YkwD-like"/>
</dbReference>
<name>A0ABU8EZN5_9BACI</name>
<proteinExistence type="predicted"/>
<protein>
    <submittedName>
        <fullName evidence="4">CAP domain-containing protein</fullName>
    </submittedName>
</protein>
<accession>A0ABU8EZN5</accession>
<organism evidence="4 5">
    <name type="scientific">Psychrobacillus mangrovi</name>
    <dbReference type="NCBI Taxonomy" id="3117745"/>
    <lineage>
        <taxon>Bacteria</taxon>
        <taxon>Bacillati</taxon>
        <taxon>Bacillota</taxon>
        <taxon>Bacilli</taxon>
        <taxon>Bacillales</taxon>
        <taxon>Bacillaceae</taxon>
        <taxon>Psychrobacillus</taxon>
    </lineage>
</organism>
<dbReference type="CDD" id="cd05379">
    <property type="entry name" value="CAP_bacterial"/>
    <property type="match status" value="1"/>
</dbReference>
<dbReference type="PANTHER" id="PTHR31157:SF1">
    <property type="entry name" value="SCP DOMAIN-CONTAINING PROTEIN"/>
    <property type="match status" value="1"/>
</dbReference>
<feature type="compositionally biased region" description="Basic and acidic residues" evidence="1">
    <location>
        <begin position="114"/>
        <end position="144"/>
    </location>
</feature>
<dbReference type="InterPro" id="IPR035940">
    <property type="entry name" value="CAP_sf"/>
</dbReference>
<keyword evidence="2" id="KW-0732">Signal</keyword>
<reference evidence="4 5" key="1">
    <citation type="submission" date="2024-01" db="EMBL/GenBank/DDBJ databases">
        <title>Seven novel Bacillus-like species.</title>
        <authorList>
            <person name="Liu G."/>
        </authorList>
    </citation>
    <scope>NUCLEOTIDE SEQUENCE [LARGE SCALE GENOMIC DNA]</scope>
    <source>
        <strain evidence="4 5">FJAT-51614</strain>
    </source>
</reference>
<dbReference type="Gene3D" id="3.40.33.10">
    <property type="entry name" value="CAP"/>
    <property type="match status" value="1"/>
</dbReference>
<feature type="domain" description="SCP" evidence="3">
    <location>
        <begin position="182"/>
        <end position="295"/>
    </location>
</feature>
<keyword evidence="5" id="KW-1185">Reference proteome</keyword>
<dbReference type="PANTHER" id="PTHR31157">
    <property type="entry name" value="SCP DOMAIN-CONTAINING PROTEIN"/>
    <property type="match status" value="1"/>
</dbReference>
<evidence type="ECO:0000256" key="2">
    <source>
        <dbReference type="SAM" id="SignalP"/>
    </source>
</evidence>
<evidence type="ECO:0000256" key="1">
    <source>
        <dbReference type="SAM" id="MobiDB-lite"/>
    </source>
</evidence>
<feature type="signal peptide" evidence="2">
    <location>
        <begin position="1"/>
        <end position="25"/>
    </location>
</feature>
<dbReference type="Proteomes" id="UP001364890">
    <property type="component" value="Unassembled WGS sequence"/>
</dbReference>
<dbReference type="Pfam" id="PF00188">
    <property type="entry name" value="CAP"/>
    <property type="match status" value="1"/>
</dbReference>
<evidence type="ECO:0000259" key="3">
    <source>
        <dbReference type="Pfam" id="PF00188"/>
    </source>
</evidence>
<sequence length="298" mass="33012">MNKKNSIIVGLLAGSLFLSTNTAEASTTTGDSNTTSEAKTVVNYQVKSPYNIINQYNWRAYDNFKYVANAKSVANEIVAKYFVIDGKEEVAEKPVVTEKEPVAEKPVVTEKKPVAEKPAVTERKPVEKPVETEKQQVEKQEAPVKKPVAQTPSNTVKEPVVQKPATENKEEVKVSSEIQQVVDLTNQERAKQGLKALQIDTKLTQSAQAKSQDMKDKNYFSHTSPTYGSPFDQMKSFGVTYKAAGENIAMGQRSAKEVVDGWMNSQGHRENILNPSYTHIGVGLSDSGFYWTQQFIGK</sequence>
<evidence type="ECO:0000313" key="4">
    <source>
        <dbReference type="EMBL" id="MEI4768229.1"/>
    </source>
</evidence>
<feature type="chain" id="PRO_5045176744" evidence="2">
    <location>
        <begin position="26"/>
        <end position="298"/>
    </location>
</feature>